<organism evidence="1 2">
    <name type="scientific">Photobacterium aphoticum</name>
    <dbReference type="NCBI Taxonomy" id="754436"/>
    <lineage>
        <taxon>Bacteria</taxon>
        <taxon>Pseudomonadati</taxon>
        <taxon>Pseudomonadota</taxon>
        <taxon>Gammaproteobacteria</taxon>
        <taxon>Vibrionales</taxon>
        <taxon>Vibrionaceae</taxon>
        <taxon>Photobacterium</taxon>
    </lineage>
</organism>
<reference evidence="1 2" key="1">
    <citation type="journal article" date="2014" name="Genome Announc.">
        <title>Draft Genome Sequences of Two Vibrionaceae Species, Vibrio ponticus C121 and Photobacterium aphoticum C119, Isolated as Coral Reef Microbiota.</title>
        <authorList>
            <person name="Al-saari N."/>
            <person name="Meirelles P.M."/>
            <person name="Mino S."/>
            <person name="Suda W."/>
            <person name="Oshima K."/>
            <person name="Hattori M."/>
            <person name="Ohkuma M."/>
            <person name="Thompson F.L."/>
            <person name="Gomez-Gil B."/>
            <person name="Sawabe T."/>
            <person name="Sawabe T."/>
        </authorList>
    </citation>
    <scope>NUCLEOTIDE SEQUENCE [LARGE SCALE GENOMIC DNA]</scope>
    <source>
        <strain evidence="1 2">JCM 19237</strain>
    </source>
</reference>
<gene>
    <name evidence="1" type="ORF">JCM19237_1160</name>
</gene>
<protein>
    <submittedName>
        <fullName evidence="1">Uncharacterized protein</fullName>
    </submittedName>
</protein>
<name>A0A090QQJ4_9GAMM</name>
<dbReference type="EMBL" id="BBMN01000004">
    <property type="protein sequence ID" value="GAL04488.1"/>
    <property type="molecule type" value="Genomic_DNA"/>
</dbReference>
<evidence type="ECO:0000313" key="1">
    <source>
        <dbReference type="EMBL" id="GAL04488.1"/>
    </source>
</evidence>
<proteinExistence type="predicted"/>
<dbReference type="Proteomes" id="UP000029227">
    <property type="component" value="Unassembled WGS sequence"/>
</dbReference>
<comment type="caution">
    <text evidence="1">The sequence shown here is derived from an EMBL/GenBank/DDBJ whole genome shotgun (WGS) entry which is preliminary data.</text>
</comment>
<evidence type="ECO:0000313" key="2">
    <source>
        <dbReference type="Proteomes" id="UP000029227"/>
    </source>
</evidence>
<dbReference type="AlphaFoldDB" id="A0A090QQJ4"/>
<accession>A0A090QQJ4</accession>
<sequence>MKLRKHLVEINADELTITLSKYTSPEALQRSITALSAMTGHSAASISEECQGLLEKLDWLRVAGDIVPYETLSKTIELYNGQQDERHLSIEKLISGLAVRRKVCKLVFEGHMNESVITALEDIASGR</sequence>
<dbReference type="STRING" id="754436.JCM19237_1160"/>
<dbReference type="eggNOG" id="COG1284">
    <property type="taxonomic scope" value="Bacteria"/>
</dbReference>